<dbReference type="Ensembl" id="ENSCSAT00000013170.1">
    <property type="protein sequence ID" value="ENSCSAP00000011178.1"/>
    <property type="gene ID" value="ENSCSAG00000015077.1"/>
</dbReference>
<dbReference type="eggNOG" id="ENOG502TF3X">
    <property type="taxonomic scope" value="Eukaryota"/>
</dbReference>
<keyword evidence="2" id="KW-1185">Reference proteome</keyword>
<reference evidence="1" key="2">
    <citation type="submission" date="2025-08" db="UniProtKB">
        <authorList>
            <consortium name="Ensembl"/>
        </authorList>
    </citation>
    <scope>IDENTIFICATION</scope>
</reference>
<dbReference type="AlphaFoldDB" id="A0A0D9RRD9"/>
<name>A0A0D9RRD9_CHLSB</name>
<reference evidence="1" key="3">
    <citation type="submission" date="2025-09" db="UniProtKB">
        <authorList>
            <consortium name="Ensembl"/>
        </authorList>
    </citation>
    <scope>IDENTIFICATION</scope>
</reference>
<accession>A0A0D9RRD9</accession>
<reference evidence="1 2" key="1">
    <citation type="submission" date="2014-03" db="EMBL/GenBank/DDBJ databases">
        <authorList>
            <person name="Warren W."/>
            <person name="Wilson R.K."/>
        </authorList>
    </citation>
    <scope>NUCLEOTIDE SEQUENCE</scope>
</reference>
<dbReference type="EMBL" id="AQIB01145744">
    <property type="status" value="NOT_ANNOTATED_CDS"/>
    <property type="molecule type" value="Genomic_DNA"/>
</dbReference>
<proteinExistence type="predicted"/>
<dbReference type="Proteomes" id="UP000029965">
    <property type="component" value="Chromosome 26"/>
</dbReference>
<evidence type="ECO:0000313" key="1">
    <source>
        <dbReference type="Ensembl" id="ENSCSAP00000011178.1"/>
    </source>
</evidence>
<sequence>MQRTWRGCFLPDTRIPVRGVILSRCTHLPPRGDTSLLTDAKGDIDPWKMVAVGKC</sequence>
<evidence type="ECO:0000313" key="2">
    <source>
        <dbReference type="Proteomes" id="UP000029965"/>
    </source>
</evidence>
<organism evidence="1 2">
    <name type="scientific">Chlorocebus sabaeus</name>
    <name type="common">Green monkey</name>
    <name type="synonym">Simia sabaea</name>
    <dbReference type="NCBI Taxonomy" id="60711"/>
    <lineage>
        <taxon>Eukaryota</taxon>
        <taxon>Metazoa</taxon>
        <taxon>Chordata</taxon>
        <taxon>Craniata</taxon>
        <taxon>Vertebrata</taxon>
        <taxon>Euteleostomi</taxon>
        <taxon>Mammalia</taxon>
        <taxon>Eutheria</taxon>
        <taxon>Euarchontoglires</taxon>
        <taxon>Primates</taxon>
        <taxon>Haplorrhini</taxon>
        <taxon>Catarrhini</taxon>
        <taxon>Cercopithecidae</taxon>
        <taxon>Cercopithecinae</taxon>
        <taxon>Chlorocebus</taxon>
    </lineage>
</organism>
<protein>
    <submittedName>
        <fullName evidence="1">Uncharacterized protein</fullName>
    </submittedName>
</protein>
<dbReference type="Bgee" id="ENSCSAG00000015077">
    <property type="expression patterns" value="Expressed in blood and 3 other cell types or tissues"/>
</dbReference>